<dbReference type="Gene3D" id="3.40.1000.10">
    <property type="entry name" value="Mog1/PsbP, alpha/beta/alpha sandwich"/>
    <property type="match status" value="1"/>
</dbReference>
<evidence type="ECO:0000313" key="2">
    <source>
        <dbReference type="EMBL" id="OIO18439.1"/>
    </source>
</evidence>
<keyword evidence="1" id="KW-0732">Signal</keyword>
<dbReference type="PROSITE" id="PS51257">
    <property type="entry name" value="PROKAR_LIPOPROTEIN"/>
    <property type="match status" value="1"/>
</dbReference>
<protein>
    <recommendedName>
        <fullName evidence="4">PsbP C-terminal domain-containing protein</fullName>
    </recommendedName>
</protein>
<organism evidence="2 3">
    <name type="scientific">Candidatus Magasanikbacteria bacterium CG1_02_32_51</name>
    <dbReference type="NCBI Taxonomy" id="1805238"/>
    <lineage>
        <taxon>Bacteria</taxon>
        <taxon>Candidatus Magasanikiibacteriota</taxon>
    </lineage>
</organism>
<dbReference type="STRING" id="1805238.AUJ23_03645"/>
<sequence>MKKQFITLGTLSIALILAGFGCSKATTPISSTATNNNTQPDAVANSNNKVEQPLPLITDNTTKGSFLTYTNDTGISIGYPSDWSQQEGKKPILVQFFSPLQSTTDKFQESVSLMVQDFSTVTITLEQFDKQTTSALAQYMTDLKITKQENIEINGKPGKMLTYTGTMPGQNALSSTFQAYTVSNNIVYLITYTGKQDDFEKFLPTVQKMLKTIVF</sequence>
<proteinExistence type="predicted"/>
<gene>
    <name evidence="2" type="ORF">AUJ23_03645</name>
</gene>
<accession>A0A1J4U868</accession>
<comment type="caution">
    <text evidence="2">The sequence shown here is derived from an EMBL/GenBank/DDBJ whole genome shotgun (WGS) entry which is preliminary data.</text>
</comment>
<dbReference type="AlphaFoldDB" id="A0A1J4U868"/>
<evidence type="ECO:0008006" key="4">
    <source>
        <dbReference type="Google" id="ProtNLM"/>
    </source>
</evidence>
<evidence type="ECO:0000313" key="3">
    <source>
        <dbReference type="Proteomes" id="UP000181941"/>
    </source>
</evidence>
<dbReference type="EMBL" id="MNVC01000044">
    <property type="protein sequence ID" value="OIO18439.1"/>
    <property type="molecule type" value="Genomic_DNA"/>
</dbReference>
<evidence type="ECO:0000256" key="1">
    <source>
        <dbReference type="SAM" id="SignalP"/>
    </source>
</evidence>
<feature type="chain" id="PRO_5012791821" description="PsbP C-terminal domain-containing protein" evidence="1">
    <location>
        <begin position="26"/>
        <end position="215"/>
    </location>
</feature>
<name>A0A1J4U868_9BACT</name>
<feature type="signal peptide" evidence="1">
    <location>
        <begin position="1"/>
        <end position="25"/>
    </location>
</feature>
<reference evidence="2 3" key="1">
    <citation type="journal article" date="2016" name="Environ. Microbiol.">
        <title>Genomic resolution of a cold subsurface aquifer community provides metabolic insights for novel microbes adapted to high CO concentrations.</title>
        <authorList>
            <person name="Probst A.J."/>
            <person name="Castelle C.J."/>
            <person name="Singh A."/>
            <person name="Brown C.T."/>
            <person name="Anantharaman K."/>
            <person name="Sharon I."/>
            <person name="Hug L.A."/>
            <person name="Burstein D."/>
            <person name="Emerson J.B."/>
            <person name="Thomas B.C."/>
            <person name="Banfield J.F."/>
        </authorList>
    </citation>
    <scope>NUCLEOTIDE SEQUENCE [LARGE SCALE GENOMIC DNA]</scope>
    <source>
        <strain evidence="2">CG1_02_32_51</strain>
    </source>
</reference>
<dbReference type="Proteomes" id="UP000181941">
    <property type="component" value="Unassembled WGS sequence"/>
</dbReference>
<dbReference type="Pfam" id="PF18933">
    <property type="entry name" value="PsbP_2"/>
    <property type="match status" value="1"/>
</dbReference>